<proteinExistence type="predicted"/>
<reference evidence="1" key="1">
    <citation type="journal article" date="2020" name="Stud. Mycol.">
        <title>101 Dothideomycetes genomes: a test case for predicting lifestyles and emergence of pathogens.</title>
        <authorList>
            <person name="Haridas S."/>
            <person name="Albert R."/>
            <person name="Binder M."/>
            <person name="Bloem J."/>
            <person name="Labutti K."/>
            <person name="Salamov A."/>
            <person name="Andreopoulos B."/>
            <person name="Baker S."/>
            <person name="Barry K."/>
            <person name="Bills G."/>
            <person name="Bluhm B."/>
            <person name="Cannon C."/>
            <person name="Castanera R."/>
            <person name="Culley D."/>
            <person name="Daum C."/>
            <person name="Ezra D."/>
            <person name="Gonzalez J."/>
            <person name="Henrissat B."/>
            <person name="Kuo A."/>
            <person name="Liang C."/>
            <person name="Lipzen A."/>
            <person name="Lutzoni F."/>
            <person name="Magnuson J."/>
            <person name="Mondo S."/>
            <person name="Nolan M."/>
            <person name="Ohm R."/>
            <person name="Pangilinan J."/>
            <person name="Park H.-J."/>
            <person name="Ramirez L."/>
            <person name="Alfaro M."/>
            <person name="Sun H."/>
            <person name="Tritt A."/>
            <person name="Yoshinaga Y."/>
            <person name="Zwiers L.-H."/>
            <person name="Turgeon B."/>
            <person name="Goodwin S."/>
            <person name="Spatafora J."/>
            <person name="Crous P."/>
            <person name="Grigoriev I."/>
        </authorList>
    </citation>
    <scope>NUCLEOTIDE SEQUENCE</scope>
    <source>
        <strain evidence="1">CBS 107.79</strain>
    </source>
</reference>
<evidence type="ECO:0000313" key="2">
    <source>
        <dbReference type="Proteomes" id="UP000800036"/>
    </source>
</evidence>
<dbReference type="EMBL" id="ML976657">
    <property type="protein sequence ID" value="KAF1979785.1"/>
    <property type="molecule type" value="Genomic_DNA"/>
</dbReference>
<dbReference type="AlphaFoldDB" id="A0A6A5VSA5"/>
<keyword evidence="2" id="KW-1185">Reference proteome</keyword>
<name>A0A6A5VSA5_9PLEO</name>
<sequence>MLGGRKMFISRAMIMGLRGVWMDLCHRSRRSGRARGVAWEEVEGCVGGSGRLRGRKWKVAWEEVEGCVGGSGRLRYEGGQIVG</sequence>
<dbReference type="Proteomes" id="UP000800036">
    <property type="component" value="Unassembled WGS sequence"/>
</dbReference>
<accession>A0A6A5VSA5</accession>
<gene>
    <name evidence="1" type="ORF">BU23DRAFT_105946</name>
</gene>
<organism evidence="1 2">
    <name type="scientific">Bimuria novae-zelandiae CBS 107.79</name>
    <dbReference type="NCBI Taxonomy" id="1447943"/>
    <lineage>
        <taxon>Eukaryota</taxon>
        <taxon>Fungi</taxon>
        <taxon>Dikarya</taxon>
        <taxon>Ascomycota</taxon>
        <taxon>Pezizomycotina</taxon>
        <taxon>Dothideomycetes</taxon>
        <taxon>Pleosporomycetidae</taxon>
        <taxon>Pleosporales</taxon>
        <taxon>Massarineae</taxon>
        <taxon>Didymosphaeriaceae</taxon>
        <taxon>Bimuria</taxon>
    </lineage>
</organism>
<protein>
    <submittedName>
        <fullName evidence="1">Uncharacterized protein</fullName>
    </submittedName>
</protein>
<evidence type="ECO:0000313" key="1">
    <source>
        <dbReference type="EMBL" id="KAF1979785.1"/>
    </source>
</evidence>